<accession>A0A1H6C703</accession>
<dbReference type="EMBL" id="FNVA01000009">
    <property type="protein sequence ID" value="SEG68683.1"/>
    <property type="molecule type" value="Genomic_DNA"/>
</dbReference>
<name>A0A1H6C703_9BACT</name>
<proteinExistence type="predicted"/>
<dbReference type="RefSeq" id="WP_103935120.1">
    <property type="nucleotide sequence ID" value="NZ_FNVA01000009.1"/>
</dbReference>
<dbReference type="InterPro" id="IPR056101">
    <property type="entry name" value="DUF7684"/>
</dbReference>
<dbReference type="Proteomes" id="UP000236728">
    <property type="component" value="Unassembled WGS sequence"/>
</dbReference>
<evidence type="ECO:0000313" key="3">
    <source>
        <dbReference type="Proteomes" id="UP000236728"/>
    </source>
</evidence>
<dbReference type="OrthoDB" id="274600at2"/>
<evidence type="ECO:0000313" key="2">
    <source>
        <dbReference type="EMBL" id="SEG68683.1"/>
    </source>
</evidence>
<feature type="domain" description="DUF7684" evidence="1">
    <location>
        <begin position="46"/>
        <end position="136"/>
    </location>
</feature>
<evidence type="ECO:0000259" key="1">
    <source>
        <dbReference type="Pfam" id="PF24733"/>
    </source>
</evidence>
<protein>
    <recommendedName>
        <fullName evidence="1">DUF7684 domain-containing protein</fullName>
    </recommendedName>
</protein>
<dbReference type="Pfam" id="PF24733">
    <property type="entry name" value="DUF7684"/>
    <property type="match status" value="1"/>
</dbReference>
<keyword evidence="3" id="KW-1185">Reference proteome</keyword>
<sequence length="165" mass="18582">MELLFDDAAPGAAQLRLLEDDDRETPARFLLLVVKDFAELERLPEVSPHFALTIALDCAHVPEAEAMRVAKLLLARGLAYTCCWGAGCKNIHDAFETAYRGAGTPELPPDADAPRTTWHAQRPLEKALYYFHYCANPAPSYRIDCRDYVVATTARYAPRVRYYFS</sequence>
<organism evidence="2 3">
    <name type="scientific">Bryocella elongata</name>
    <dbReference type="NCBI Taxonomy" id="863522"/>
    <lineage>
        <taxon>Bacteria</taxon>
        <taxon>Pseudomonadati</taxon>
        <taxon>Acidobacteriota</taxon>
        <taxon>Terriglobia</taxon>
        <taxon>Terriglobales</taxon>
        <taxon>Acidobacteriaceae</taxon>
        <taxon>Bryocella</taxon>
    </lineage>
</organism>
<gene>
    <name evidence="2" type="ORF">SAMN05421819_4270</name>
</gene>
<reference evidence="2 3" key="1">
    <citation type="submission" date="2016-10" db="EMBL/GenBank/DDBJ databases">
        <authorList>
            <person name="de Groot N.N."/>
        </authorList>
    </citation>
    <scope>NUCLEOTIDE SEQUENCE [LARGE SCALE GENOMIC DNA]</scope>
    <source>
        <strain evidence="2 3">DSM 22489</strain>
    </source>
</reference>
<dbReference type="AlphaFoldDB" id="A0A1H6C703"/>